<feature type="binding site" evidence="9">
    <location>
        <position position="209"/>
    </location>
    <ligand>
        <name>1-deoxy-D-xylulose 5-phosphate</name>
        <dbReference type="ChEBI" id="CHEBI:57792"/>
    </ligand>
</feature>
<comment type="pathway">
    <text evidence="1 9">Isoprenoid biosynthesis; isopentenyl diphosphate biosynthesis via DXP pathway; isopentenyl diphosphate from 1-deoxy-D-xylulose 5-phosphate: step 1/6.</text>
</comment>
<dbReference type="NCBIfam" id="TIGR00243">
    <property type="entry name" value="Dxr"/>
    <property type="match status" value="1"/>
</dbReference>
<evidence type="ECO:0000259" key="12">
    <source>
        <dbReference type="Pfam" id="PF13288"/>
    </source>
</evidence>
<comment type="caution">
    <text evidence="9">Lacks conserved residue(s) required for the propagation of feature annotation.</text>
</comment>
<name>A0A1B1MXX4_9BACL</name>
<dbReference type="GO" id="GO:0070402">
    <property type="term" value="F:NADPH binding"/>
    <property type="evidence" value="ECO:0007669"/>
    <property type="project" value="InterPro"/>
</dbReference>
<feature type="binding site" evidence="9">
    <location>
        <position position="202"/>
    </location>
    <ligand>
        <name>NADPH</name>
        <dbReference type="ChEBI" id="CHEBI:57783"/>
    </ligand>
</feature>
<feature type="binding site" evidence="9">
    <location>
        <position position="147"/>
    </location>
    <ligand>
        <name>Mn(2+)</name>
        <dbReference type="ChEBI" id="CHEBI:29035"/>
    </ligand>
</feature>
<feature type="binding site" evidence="9">
    <location>
        <position position="149"/>
    </location>
    <ligand>
        <name>1-deoxy-D-xylulose 5-phosphate</name>
        <dbReference type="ChEBI" id="CHEBI:57792"/>
    </ligand>
</feature>
<feature type="binding site" evidence="9">
    <location>
        <position position="121"/>
    </location>
    <ligand>
        <name>NADPH</name>
        <dbReference type="ChEBI" id="CHEBI:57783"/>
    </ligand>
</feature>
<dbReference type="RefSeq" id="WP_068694639.1">
    <property type="nucleotide sequence ID" value="NZ_CP014167.1"/>
</dbReference>
<feature type="binding site" evidence="9">
    <location>
        <position position="218"/>
    </location>
    <ligand>
        <name>Mn(2+)</name>
        <dbReference type="ChEBI" id="CHEBI:29035"/>
    </ligand>
</feature>
<evidence type="ECO:0000256" key="9">
    <source>
        <dbReference type="HAMAP-Rule" id="MF_00183"/>
    </source>
</evidence>
<dbReference type="PANTHER" id="PTHR30525:SF0">
    <property type="entry name" value="1-DEOXY-D-XYLULOSE 5-PHOSPHATE REDUCTOISOMERASE, CHLOROPLASTIC"/>
    <property type="match status" value="1"/>
</dbReference>
<keyword evidence="5 9" id="KW-0560">Oxidoreductase</keyword>
<feature type="binding site" evidence="9">
    <location>
        <position position="123"/>
    </location>
    <ligand>
        <name>NADPH</name>
        <dbReference type="ChEBI" id="CHEBI:57783"/>
    </ligand>
</feature>
<dbReference type="HAMAP" id="MF_00183">
    <property type="entry name" value="DXP_reductoisom"/>
    <property type="match status" value="1"/>
</dbReference>
<dbReference type="GO" id="GO:0030604">
    <property type="term" value="F:1-deoxy-D-xylulose-5-phosphate reductoisomerase activity"/>
    <property type="evidence" value="ECO:0007669"/>
    <property type="project" value="UniProtKB-UniRule"/>
</dbReference>
<evidence type="ECO:0000313" key="13">
    <source>
        <dbReference type="EMBL" id="ANS74033.1"/>
    </source>
</evidence>
<comment type="cofactor">
    <cofactor evidence="9">
        <name>Mg(2+)</name>
        <dbReference type="ChEBI" id="CHEBI:18420"/>
    </cofactor>
    <cofactor evidence="9">
        <name>Mn(2+)</name>
        <dbReference type="ChEBI" id="CHEBI:29035"/>
    </cofactor>
</comment>
<feature type="binding site" evidence="9">
    <location>
        <position position="218"/>
    </location>
    <ligand>
        <name>1-deoxy-D-xylulose 5-phosphate</name>
        <dbReference type="ChEBI" id="CHEBI:57792"/>
    </ligand>
</feature>
<dbReference type="GO" id="GO:0016853">
    <property type="term" value="F:isomerase activity"/>
    <property type="evidence" value="ECO:0007669"/>
    <property type="project" value="UniProtKB-KW"/>
</dbReference>
<dbReference type="Pfam" id="PF08436">
    <property type="entry name" value="DXP_redisom_C"/>
    <property type="match status" value="1"/>
</dbReference>
<keyword evidence="3 9" id="KW-0479">Metal-binding</keyword>
<feature type="binding site" evidence="9">
    <location>
        <position position="36"/>
    </location>
    <ligand>
        <name>NADPH</name>
        <dbReference type="ChEBI" id="CHEBI:57783"/>
    </ligand>
</feature>
<dbReference type="UniPathway" id="UPA00056">
    <property type="reaction ID" value="UER00092"/>
</dbReference>
<gene>
    <name evidence="9" type="primary">dxr</name>
    <name evidence="13" type="ORF">AWM70_05150</name>
</gene>
<dbReference type="Gene3D" id="1.10.1740.10">
    <property type="match status" value="1"/>
</dbReference>
<dbReference type="OrthoDB" id="9806546at2"/>
<evidence type="ECO:0000256" key="7">
    <source>
        <dbReference type="ARBA" id="ARBA00023229"/>
    </source>
</evidence>
<organism evidence="13 14">
    <name type="scientific">Paenibacillus yonginensis</name>
    <dbReference type="NCBI Taxonomy" id="1462996"/>
    <lineage>
        <taxon>Bacteria</taxon>
        <taxon>Bacillati</taxon>
        <taxon>Bacillota</taxon>
        <taxon>Bacilli</taxon>
        <taxon>Bacillales</taxon>
        <taxon>Paenibacillaceae</taxon>
        <taxon>Paenibacillus</taxon>
    </lineage>
</organism>
<dbReference type="Pfam" id="PF02670">
    <property type="entry name" value="DXP_reductoisom"/>
    <property type="match status" value="1"/>
</dbReference>
<dbReference type="GO" id="GO:0030145">
    <property type="term" value="F:manganese ion binding"/>
    <property type="evidence" value="ECO:0007669"/>
    <property type="project" value="TreeGrafter"/>
</dbReference>
<dbReference type="Pfam" id="PF13288">
    <property type="entry name" value="DXPR_C"/>
    <property type="match status" value="1"/>
</dbReference>
<feature type="binding site" evidence="9">
    <location>
        <position position="10"/>
    </location>
    <ligand>
        <name>NADPH</name>
        <dbReference type="ChEBI" id="CHEBI:57783"/>
    </ligand>
</feature>
<feature type="binding site" evidence="9">
    <location>
        <position position="12"/>
    </location>
    <ligand>
        <name>NADPH</name>
        <dbReference type="ChEBI" id="CHEBI:57783"/>
    </ligand>
</feature>
<dbReference type="SUPFAM" id="SSF51735">
    <property type="entry name" value="NAD(P)-binding Rossmann-fold domains"/>
    <property type="match status" value="1"/>
</dbReference>
<proteinExistence type="inferred from homology"/>
<feature type="binding site" evidence="9">
    <location>
        <position position="196"/>
    </location>
    <ligand>
        <name>1-deoxy-D-xylulose 5-phosphate</name>
        <dbReference type="ChEBI" id="CHEBI:57792"/>
    </ligand>
</feature>
<dbReference type="NCBIfam" id="NF009114">
    <property type="entry name" value="PRK12464.1"/>
    <property type="match status" value="1"/>
</dbReference>
<dbReference type="FunFam" id="3.40.50.720:FF:000045">
    <property type="entry name" value="1-deoxy-D-xylulose 5-phosphate reductoisomerase"/>
    <property type="match status" value="1"/>
</dbReference>
<dbReference type="InterPro" id="IPR026877">
    <property type="entry name" value="DXPR_C"/>
</dbReference>
<comment type="function">
    <text evidence="9">Catalyzes the NADPH-dependent rearrangement and reduction of 1-deoxy-D-xylulose-5-phosphate (DXP) to 2-C-methyl-D-erythritol 4-phosphate (MEP).</text>
</comment>
<feature type="binding site" evidence="9">
    <location>
        <position position="215"/>
    </location>
    <ligand>
        <name>1-deoxy-D-xylulose 5-phosphate</name>
        <dbReference type="ChEBI" id="CHEBI:57792"/>
    </ligand>
</feature>
<keyword evidence="13" id="KW-0413">Isomerase</keyword>
<feature type="domain" description="1-deoxy-D-xylulose 5-phosphate reductoisomerase N-terminal" evidence="10">
    <location>
        <begin position="4"/>
        <end position="129"/>
    </location>
</feature>
<keyword evidence="7 9" id="KW-0414">Isoprene biosynthesis</keyword>
<feature type="binding site" evidence="9">
    <location>
        <position position="148"/>
    </location>
    <ligand>
        <name>1-deoxy-D-xylulose 5-phosphate</name>
        <dbReference type="ChEBI" id="CHEBI:57792"/>
    </ligand>
</feature>
<dbReference type="GO" id="GO:0051484">
    <property type="term" value="P:isopentenyl diphosphate biosynthetic process, methylerythritol 4-phosphate pathway involved in terpenoid biosynthetic process"/>
    <property type="evidence" value="ECO:0007669"/>
    <property type="project" value="TreeGrafter"/>
</dbReference>
<dbReference type="SUPFAM" id="SSF55347">
    <property type="entry name" value="Glyceraldehyde-3-phosphate dehydrogenase-like, C-terminal domain"/>
    <property type="match status" value="1"/>
</dbReference>
<evidence type="ECO:0000256" key="4">
    <source>
        <dbReference type="ARBA" id="ARBA00022857"/>
    </source>
</evidence>
<dbReference type="Proteomes" id="UP000092573">
    <property type="component" value="Chromosome"/>
</dbReference>
<dbReference type="InterPro" id="IPR036291">
    <property type="entry name" value="NAD(P)-bd_dom_sf"/>
</dbReference>
<dbReference type="InterPro" id="IPR003821">
    <property type="entry name" value="DXP_reductoisomerase"/>
</dbReference>
<reference evidence="13 14" key="1">
    <citation type="submission" date="2016-01" db="EMBL/GenBank/DDBJ databases">
        <title>Complete Genome Sequence of Paenibacillus yonginensis DCY84, a novel Plant Growth-Promoting Bacteria with Elicitation of Induced Systemic Resistance.</title>
        <authorList>
            <person name="Kim Y.J."/>
            <person name="Yang D.C."/>
            <person name="Sukweenadhi J."/>
        </authorList>
    </citation>
    <scope>NUCLEOTIDE SEQUENCE [LARGE SCALE GENOMIC DNA]</scope>
    <source>
        <strain evidence="13 14">DCY84</strain>
    </source>
</reference>
<dbReference type="InterPro" id="IPR036169">
    <property type="entry name" value="DXPR_C_sf"/>
</dbReference>
<dbReference type="SUPFAM" id="SSF69055">
    <property type="entry name" value="1-deoxy-D-xylulose-5-phosphate reductoisomerase, C-terminal domain"/>
    <property type="match status" value="1"/>
</dbReference>
<evidence type="ECO:0000256" key="6">
    <source>
        <dbReference type="ARBA" id="ARBA00023211"/>
    </source>
</evidence>
<feature type="binding site" evidence="9">
    <location>
        <position position="214"/>
    </location>
    <ligand>
        <name>1-deoxy-D-xylulose 5-phosphate</name>
        <dbReference type="ChEBI" id="CHEBI:57792"/>
    </ligand>
</feature>
<feature type="binding site" evidence="9">
    <location>
        <position position="173"/>
    </location>
    <ligand>
        <name>1-deoxy-D-xylulose 5-phosphate</name>
        <dbReference type="ChEBI" id="CHEBI:57792"/>
    </ligand>
</feature>
<keyword evidence="6 9" id="KW-0464">Manganese</keyword>
<dbReference type="InterPro" id="IPR013644">
    <property type="entry name" value="DXP_reductoisomerase_C"/>
</dbReference>
<dbReference type="InterPro" id="IPR013512">
    <property type="entry name" value="DXP_reductoisomerase_N"/>
</dbReference>
<evidence type="ECO:0000313" key="14">
    <source>
        <dbReference type="Proteomes" id="UP000092573"/>
    </source>
</evidence>
<feature type="domain" description="DXP reductoisomerase C-terminal" evidence="12">
    <location>
        <begin position="258"/>
        <end position="374"/>
    </location>
</feature>
<dbReference type="EMBL" id="CP014167">
    <property type="protein sequence ID" value="ANS74033.1"/>
    <property type="molecule type" value="Genomic_DNA"/>
</dbReference>
<dbReference type="EC" id="1.1.1.267" evidence="9"/>
<protein>
    <recommendedName>
        <fullName evidence="9">1-deoxy-D-xylulose 5-phosphate reductoisomerase</fullName>
        <shortName evidence="9">DXP reductoisomerase</shortName>
        <ecNumber evidence="9">1.1.1.267</ecNumber>
    </recommendedName>
    <alternativeName>
        <fullName evidence="9">1-deoxyxylulose-5-phosphate reductoisomerase</fullName>
    </alternativeName>
    <alternativeName>
        <fullName evidence="9">2-C-methyl-D-erythritol 4-phosphate synthase</fullName>
    </alternativeName>
</protein>
<dbReference type="Gene3D" id="3.40.50.720">
    <property type="entry name" value="NAD(P)-binding Rossmann-like Domain"/>
    <property type="match status" value="1"/>
</dbReference>
<feature type="binding site" evidence="9">
    <location>
        <position position="11"/>
    </location>
    <ligand>
        <name>NADPH</name>
        <dbReference type="ChEBI" id="CHEBI:57783"/>
    </ligand>
</feature>
<dbReference type="AlphaFoldDB" id="A0A1B1MXX4"/>
<feature type="domain" description="1-deoxy-D-xylulose 5-phosphate reductoisomerase C-terminal" evidence="11">
    <location>
        <begin position="143"/>
        <end position="226"/>
    </location>
</feature>
<feature type="binding site" evidence="9">
    <location>
        <position position="149"/>
    </location>
    <ligand>
        <name>Mn(2+)</name>
        <dbReference type="ChEBI" id="CHEBI:29035"/>
    </ligand>
</feature>
<evidence type="ECO:0000256" key="1">
    <source>
        <dbReference type="ARBA" id="ARBA00005094"/>
    </source>
</evidence>
<comment type="similarity">
    <text evidence="2 9">Belongs to the DXR family.</text>
</comment>
<feature type="binding site" evidence="9">
    <location>
        <position position="122"/>
    </location>
    <ligand>
        <name>1-deoxy-D-xylulose 5-phosphate</name>
        <dbReference type="ChEBI" id="CHEBI:57792"/>
    </ligand>
</feature>
<accession>A0A1B1MXX4</accession>
<keyword evidence="9" id="KW-0460">Magnesium</keyword>
<evidence type="ECO:0000256" key="2">
    <source>
        <dbReference type="ARBA" id="ARBA00006825"/>
    </source>
</evidence>
<sequence>MKKIAIIGSTGSIGTQTLDVAAAHPDQFQVEALAGGSNIQLLLEQVRQFRPRIVSVGTAGLAEEIKPHLPAGTRLYCGGEGLIEVAAGSDADMVVTAVVGSVGLRSTLAAIEAGKQIGLANKETLVTAGHLVMERAAAKGVAILPVDSEHSAVFQCLNGERRAEISNITLTASGGSFRDLTRDQLSHVTVEDALKHPNWSMGAKITIDSATMVNKGLEVIEAHWLFGTPYEQIKVLLHPESIVHSYVEFVDGSIMAQLGTPDMRVPIQYALTYPQRMSAPGKRLSLAEVGQLHFREMDYERFPCLRLAFECGKIGGTAPTAYNAANEIAVARFLNKEISFLQIEMILERVLEEHQAAAHPDLDTIEAVDAWARKQARQLSF</sequence>
<dbReference type="PIRSF" id="PIRSF006205">
    <property type="entry name" value="Dxp_reductismrs"/>
    <property type="match status" value="1"/>
</dbReference>
<comment type="catalytic activity">
    <reaction evidence="8">
        <text>2-C-methyl-D-erythritol 4-phosphate + NADP(+) = 1-deoxy-D-xylulose 5-phosphate + NADPH + H(+)</text>
        <dbReference type="Rhea" id="RHEA:13717"/>
        <dbReference type="ChEBI" id="CHEBI:15378"/>
        <dbReference type="ChEBI" id="CHEBI:57783"/>
        <dbReference type="ChEBI" id="CHEBI:57792"/>
        <dbReference type="ChEBI" id="CHEBI:58262"/>
        <dbReference type="ChEBI" id="CHEBI:58349"/>
        <dbReference type="EC" id="1.1.1.267"/>
    </reaction>
    <physiologicalReaction direction="right-to-left" evidence="8">
        <dbReference type="Rhea" id="RHEA:13719"/>
    </physiologicalReaction>
</comment>
<evidence type="ECO:0000256" key="8">
    <source>
        <dbReference type="ARBA" id="ARBA00048543"/>
    </source>
</evidence>
<keyword evidence="4 9" id="KW-0521">NADP</keyword>
<feature type="binding site" evidence="9">
    <location>
        <position position="13"/>
    </location>
    <ligand>
        <name>NADPH</name>
        <dbReference type="ChEBI" id="CHEBI:57783"/>
    </ligand>
</feature>
<dbReference type="STRING" id="1462996.AWM70_05150"/>
<evidence type="ECO:0000256" key="3">
    <source>
        <dbReference type="ARBA" id="ARBA00022723"/>
    </source>
</evidence>
<dbReference type="KEGG" id="pyg:AWM70_05150"/>
<dbReference type="PANTHER" id="PTHR30525">
    <property type="entry name" value="1-DEOXY-D-XYLULOSE 5-PHOSPHATE REDUCTOISOMERASE"/>
    <property type="match status" value="1"/>
</dbReference>
<feature type="binding site" evidence="9">
    <location>
        <position position="38"/>
    </location>
    <ligand>
        <name>NADPH</name>
        <dbReference type="ChEBI" id="CHEBI:57783"/>
    </ligand>
</feature>
<evidence type="ECO:0000259" key="11">
    <source>
        <dbReference type="Pfam" id="PF08436"/>
    </source>
</evidence>
<evidence type="ECO:0000256" key="5">
    <source>
        <dbReference type="ARBA" id="ARBA00023002"/>
    </source>
</evidence>
<evidence type="ECO:0000259" key="10">
    <source>
        <dbReference type="Pfam" id="PF02670"/>
    </source>
</evidence>
<keyword evidence="14" id="KW-1185">Reference proteome</keyword>